<reference evidence="1" key="2">
    <citation type="submission" date="2020-09" db="EMBL/GenBank/DDBJ databases">
        <authorList>
            <person name="Sun Q."/>
            <person name="Zhou Y."/>
        </authorList>
    </citation>
    <scope>NUCLEOTIDE SEQUENCE</scope>
    <source>
        <strain evidence="1">CGMCC 1.15448</strain>
    </source>
</reference>
<dbReference type="AlphaFoldDB" id="A0A8J2UB83"/>
<name>A0A8J2UB83_9BACT</name>
<comment type="caution">
    <text evidence="1">The sequence shown here is derived from an EMBL/GenBank/DDBJ whole genome shotgun (WGS) entry which is preliminary data.</text>
</comment>
<evidence type="ECO:0000313" key="2">
    <source>
        <dbReference type="Proteomes" id="UP000607559"/>
    </source>
</evidence>
<sequence>MNMNSENDHASEDLSGYLLSEQKRRDLHYHNSICRDTIQRLSGEWQIIGKYYQRLWFQRTFRMTEEELLARYRDLAYHLTWAEKDIEINNRALYMHTVAVEALHRDMTPYNKLNMSQHILIQQQLFQ</sequence>
<evidence type="ECO:0000313" key="1">
    <source>
        <dbReference type="EMBL" id="GGA92751.1"/>
    </source>
</evidence>
<accession>A0A8J2UB83</accession>
<keyword evidence="2" id="KW-1185">Reference proteome</keyword>
<dbReference type="Proteomes" id="UP000607559">
    <property type="component" value="Unassembled WGS sequence"/>
</dbReference>
<protein>
    <submittedName>
        <fullName evidence="1">Uncharacterized protein</fullName>
    </submittedName>
</protein>
<dbReference type="EMBL" id="BMJC01000001">
    <property type="protein sequence ID" value="GGA92751.1"/>
    <property type="molecule type" value="Genomic_DNA"/>
</dbReference>
<proteinExistence type="predicted"/>
<reference evidence="1" key="1">
    <citation type="journal article" date="2014" name="Int. J. Syst. Evol. Microbiol.">
        <title>Complete genome sequence of Corynebacterium casei LMG S-19264T (=DSM 44701T), isolated from a smear-ripened cheese.</title>
        <authorList>
            <consortium name="US DOE Joint Genome Institute (JGI-PGF)"/>
            <person name="Walter F."/>
            <person name="Albersmeier A."/>
            <person name="Kalinowski J."/>
            <person name="Ruckert C."/>
        </authorList>
    </citation>
    <scope>NUCLEOTIDE SEQUENCE</scope>
    <source>
        <strain evidence="1">CGMCC 1.15448</strain>
    </source>
</reference>
<gene>
    <name evidence="1" type="ORF">GCM10011511_15190</name>
</gene>
<organism evidence="1 2">
    <name type="scientific">Puia dinghuensis</name>
    <dbReference type="NCBI Taxonomy" id="1792502"/>
    <lineage>
        <taxon>Bacteria</taxon>
        <taxon>Pseudomonadati</taxon>
        <taxon>Bacteroidota</taxon>
        <taxon>Chitinophagia</taxon>
        <taxon>Chitinophagales</taxon>
        <taxon>Chitinophagaceae</taxon>
        <taxon>Puia</taxon>
    </lineage>
</organism>